<reference evidence="5 6" key="1">
    <citation type="submission" date="2018-07" db="EMBL/GenBank/DDBJ databases">
        <title>Mechanisms of high-level aminoglycoside resistance among Gram-negative pathogens in Brazil.</title>
        <authorList>
            <person name="Ballaben A.S."/>
            <person name="Darini A.L.C."/>
            <person name="Doi Y."/>
        </authorList>
    </citation>
    <scope>NUCLEOTIDE SEQUENCE [LARGE SCALE GENOMIC DNA]</scope>
    <source>
        <strain evidence="5 6">B2-305</strain>
    </source>
</reference>
<evidence type="ECO:0000256" key="3">
    <source>
        <dbReference type="ARBA" id="ARBA00022747"/>
    </source>
</evidence>
<sequence length="107" mass="10920">MNPQPCTLRGAPQAAPLLYGSVCSGIEAVSLAWQPLGLKAAWFAEIEPFPSAVLAHRYPHVPNLGDMTAIARQVRAGIVPAPDILVGGTPCPAVRVAGARRGGAGAG</sequence>
<gene>
    <name evidence="5" type="ORF">DT376_18335</name>
</gene>
<dbReference type="GO" id="GO:0003886">
    <property type="term" value="F:DNA (cytosine-5-)-methyltransferase activity"/>
    <property type="evidence" value="ECO:0007669"/>
    <property type="project" value="UniProtKB-EC"/>
</dbReference>
<protein>
    <submittedName>
        <fullName evidence="5">DNA cytosine methyltransferase</fullName>
    </submittedName>
</protein>
<proteinExistence type="predicted"/>
<dbReference type="SUPFAM" id="SSF53335">
    <property type="entry name" value="S-adenosyl-L-methionine-dependent methyltransferases"/>
    <property type="match status" value="1"/>
</dbReference>
<dbReference type="GO" id="GO:0032259">
    <property type="term" value="P:methylation"/>
    <property type="evidence" value="ECO:0007669"/>
    <property type="project" value="UniProtKB-KW"/>
</dbReference>
<dbReference type="Proteomes" id="UP000253594">
    <property type="component" value="Unassembled WGS sequence"/>
</dbReference>
<comment type="catalytic activity">
    <reaction evidence="4">
        <text>a 2'-deoxycytidine in DNA + S-adenosyl-L-methionine = a 5-methyl-2'-deoxycytidine in DNA + S-adenosyl-L-homocysteine + H(+)</text>
        <dbReference type="Rhea" id="RHEA:13681"/>
        <dbReference type="Rhea" id="RHEA-COMP:11369"/>
        <dbReference type="Rhea" id="RHEA-COMP:11370"/>
        <dbReference type="ChEBI" id="CHEBI:15378"/>
        <dbReference type="ChEBI" id="CHEBI:57856"/>
        <dbReference type="ChEBI" id="CHEBI:59789"/>
        <dbReference type="ChEBI" id="CHEBI:85452"/>
        <dbReference type="ChEBI" id="CHEBI:85454"/>
        <dbReference type="EC" id="2.1.1.37"/>
    </reaction>
</comment>
<evidence type="ECO:0000256" key="2">
    <source>
        <dbReference type="ARBA" id="ARBA00022679"/>
    </source>
</evidence>
<accession>A0A367M951</accession>
<dbReference type="AlphaFoldDB" id="A0A367M951"/>
<evidence type="ECO:0000313" key="5">
    <source>
        <dbReference type="EMBL" id="RCI73443.1"/>
    </source>
</evidence>
<comment type="caution">
    <text evidence="5">The sequence shown here is derived from an EMBL/GenBank/DDBJ whole genome shotgun (WGS) entry which is preliminary data.</text>
</comment>
<evidence type="ECO:0000256" key="1">
    <source>
        <dbReference type="ARBA" id="ARBA00022603"/>
    </source>
</evidence>
<keyword evidence="2 5" id="KW-0808">Transferase</keyword>
<evidence type="ECO:0000313" key="6">
    <source>
        <dbReference type="Proteomes" id="UP000253594"/>
    </source>
</evidence>
<dbReference type="InterPro" id="IPR001525">
    <property type="entry name" value="C5_MeTfrase"/>
</dbReference>
<organism evidence="5 6">
    <name type="scientific">Pseudomonas aeruginosa</name>
    <dbReference type="NCBI Taxonomy" id="287"/>
    <lineage>
        <taxon>Bacteria</taxon>
        <taxon>Pseudomonadati</taxon>
        <taxon>Pseudomonadota</taxon>
        <taxon>Gammaproteobacteria</taxon>
        <taxon>Pseudomonadales</taxon>
        <taxon>Pseudomonadaceae</taxon>
        <taxon>Pseudomonas</taxon>
    </lineage>
</organism>
<dbReference type="EMBL" id="QORE01000613">
    <property type="protein sequence ID" value="RCI73443.1"/>
    <property type="molecule type" value="Genomic_DNA"/>
</dbReference>
<dbReference type="InterPro" id="IPR029063">
    <property type="entry name" value="SAM-dependent_MTases_sf"/>
</dbReference>
<dbReference type="Gene3D" id="3.40.50.150">
    <property type="entry name" value="Vaccinia Virus protein VP39"/>
    <property type="match status" value="1"/>
</dbReference>
<keyword evidence="1 5" id="KW-0489">Methyltransferase</keyword>
<feature type="non-terminal residue" evidence="5">
    <location>
        <position position="107"/>
    </location>
</feature>
<dbReference type="Pfam" id="PF00145">
    <property type="entry name" value="DNA_methylase"/>
    <property type="match status" value="1"/>
</dbReference>
<evidence type="ECO:0000256" key="4">
    <source>
        <dbReference type="ARBA" id="ARBA00047422"/>
    </source>
</evidence>
<dbReference type="GO" id="GO:0009307">
    <property type="term" value="P:DNA restriction-modification system"/>
    <property type="evidence" value="ECO:0007669"/>
    <property type="project" value="UniProtKB-KW"/>
</dbReference>
<keyword evidence="3" id="KW-0680">Restriction system</keyword>
<name>A0A367M951_PSEAI</name>